<name>A0A6C0LKZ7_9ZZZZ</name>
<dbReference type="AlphaFoldDB" id="A0A6C0LKZ7"/>
<keyword evidence="2" id="KW-0472">Membrane</keyword>
<keyword evidence="2" id="KW-1133">Transmembrane helix</keyword>
<protein>
    <submittedName>
        <fullName evidence="3">Uncharacterized protein</fullName>
    </submittedName>
</protein>
<keyword evidence="2" id="KW-0812">Transmembrane</keyword>
<feature type="region of interest" description="Disordered" evidence="1">
    <location>
        <begin position="82"/>
        <end position="102"/>
    </location>
</feature>
<feature type="transmembrane region" description="Helical" evidence="2">
    <location>
        <begin position="216"/>
        <end position="232"/>
    </location>
</feature>
<feature type="transmembrane region" description="Helical" evidence="2">
    <location>
        <begin position="267"/>
        <end position="284"/>
    </location>
</feature>
<evidence type="ECO:0000256" key="2">
    <source>
        <dbReference type="SAM" id="Phobius"/>
    </source>
</evidence>
<reference evidence="3" key="1">
    <citation type="journal article" date="2020" name="Nature">
        <title>Giant virus diversity and host interactions through global metagenomics.</title>
        <authorList>
            <person name="Schulz F."/>
            <person name="Roux S."/>
            <person name="Paez-Espino D."/>
            <person name="Jungbluth S."/>
            <person name="Walsh D.A."/>
            <person name="Denef V.J."/>
            <person name="McMahon K.D."/>
            <person name="Konstantinidis K.T."/>
            <person name="Eloe-Fadrosh E.A."/>
            <person name="Kyrpides N.C."/>
            <person name="Woyke T."/>
        </authorList>
    </citation>
    <scope>NUCLEOTIDE SEQUENCE</scope>
    <source>
        <strain evidence="3">GVMAG-M-3300027833-11</strain>
    </source>
</reference>
<evidence type="ECO:0000256" key="1">
    <source>
        <dbReference type="SAM" id="MobiDB-lite"/>
    </source>
</evidence>
<evidence type="ECO:0000313" key="3">
    <source>
        <dbReference type="EMBL" id="QHU30224.1"/>
    </source>
</evidence>
<feature type="transmembrane region" description="Helical" evidence="2">
    <location>
        <begin position="181"/>
        <end position="204"/>
    </location>
</feature>
<feature type="transmembrane region" description="Helical" evidence="2">
    <location>
        <begin position="40"/>
        <end position="59"/>
    </location>
</feature>
<accession>A0A6C0LKZ7</accession>
<proteinExistence type="predicted"/>
<organism evidence="3">
    <name type="scientific">viral metagenome</name>
    <dbReference type="NCBI Taxonomy" id="1070528"/>
    <lineage>
        <taxon>unclassified sequences</taxon>
        <taxon>metagenomes</taxon>
        <taxon>organismal metagenomes</taxon>
    </lineage>
</organism>
<feature type="region of interest" description="Disordered" evidence="1">
    <location>
        <begin position="1"/>
        <end position="26"/>
    </location>
</feature>
<dbReference type="EMBL" id="MN740504">
    <property type="protein sequence ID" value="QHU30224.1"/>
    <property type="molecule type" value="Genomic_DNA"/>
</dbReference>
<sequence>MADDSVSAIDEKSNENNGESSTEEKQSDWRAFGSAVIKNVIHIIVFILVGSNFIFFTYYDSLDLIFPFRKNVYFPGDSIALQKGGRKKQKGGGSSYTCPDPGSGKKFKMPSLDTLKSLGYNGKMNGWPYTMYNNQDEGFSWSGFKNWFAMTEGESFMLYRELAQKLFTGGEARPFQKMPQWLLYILANAVFLFSFVFVIIGFITTIWQSFVCVKHAWAYSLIGFFLSYTGMMAMANGVLQYASLMWNMLVVPLLIDHNVVRQICQCNLSWISLFFGAMVVGSATSTLDKTTSTVMLVAWLILAIKQLFF</sequence>